<dbReference type="SUPFAM" id="SSF48452">
    <property type="entry name" value="TPR-like"/>
    <property type="match status" value="1"/>
</dbReference>
<dbReference type="EMBL" id="CATOUU010000799">
    <property type="protein sequence ID" value="CAI9949491.1"/>
    <property type="molecule type" value="Genomic_DNA"/>
</dbReference>
<comment type="caution">
    <text evidence="2">The sequence shown here is derived from an EMBL/GenBank/DDBJ whole genome shotgun (WGS) entry which is preliminary data.</text>
</comment>
<evidence type="ECO:0000313" key="1">
    <source>
        <dbReference type="EMBL" id="CAI9949491.1"/>
    </source>
</evidence>
<dbReference type="GO" id="GO:0005634">
    <property type="term" value="C:nucleus"/>
    <property type="evidence" value="ECO:0007669"/>
    <property type="project" value="TreeGrafter"/>
</dbReference>
<dbReference type="GO" id="GO:0005829">
    <property type="term" value="C:cytosol"/>
    <property type="evidence" value="ECO:0007669"/>
    <property type="project" value="TreeGrafter"/>
</dbReference>
<evidence type="ECO:0000313" key="4">
    <source>
        <dbReference type="EMBL" id="CAL6093223.1"/>
    </source>
</evidence>
<dbReference type="AlphaFoldDB" id="A0AA86QPM2"/>
<gene>
    <name evidence="3" type="ORF">HINF_LOCUS27314</name>
    <name evidence="1" type="ORF">HINF_LOCUS37136</name>
    <name evidence="2" type="ORF">HINF_LOCUS51171</name>
    <name evidence="4" type="ORF">HINF_LOCUS66845</name>
</gene>
<dbReference type="SMART" id="SM00028">
    <property type="entry name" value="TPR"/>
    <property type="match status" value="2"/>
</dbReference>
<accession>A0AA86QPM2</accession>
<dbReference type="EMBL" id="CAXDID020000085">
    <property type="protein sequence ID" value="CAL6020203.1"/>
    <property type="molecule type" value="Genomic_DNA"/>
</dbReference>
<dbReference type="PANTHER" id="PTHR46035">
    <property type="entry name" value="TETRATRICOPEPTIDE REPEAT PROTEIN 4"/>
    <property type="match status" value="1"/>
</dbReference>
<reference evidence="2" key="1">
    <citation type="submission" date="2023-06" db="EMBL/GenBank/DDBJ databases">
        <authorList>
            <person name="Kurt Z."/>
        </authorList>
    </citation>
    <scope>NUCLEOTIDE SEQUENCE</scope>
</reference>
<keyword evidence="5" id="KW-1185">Reference proteome</keyword>
<dbReference type="Proteomes" id="UP001642409">
    <property type="component" value="Unassembled WGS sequence"/>
</dbReference>
<reference evidence="3 5" key="2">
    <citation type="submission" date="2024-07" db="EMBL/GenBank/DDBJ databases">
        <authorList>
            <person name="Akdeniz Z."/>
        </authorList>
    </citation>
    <scope>NUCLEOTIDE SEQUENCE [LARGE SCALE GENOMIC DNA]</scope>
</reference>
<dbReference type="EMBL" id="CATOUU010000969">
    <property type="protein sequence ID" value="CAI9963526.1"/>
    <property type="molecule type" value="Genomic_DNA"/>
</dbReference>
<dbReference type="Pfam" id="PF13181">
    <property type="entry name" value="TPR_8"/>
    <property type="match status" value="2"/>
</dbReference>
<dbReference type="GO" id="GO:0051879">
    <property type="term" value="F:Hsp90 protein binding"/>
    <property type="evidence" value="ECO:0007669"/>
    <property type="project" value="TreeGrafter"/>
</dbReference>
<dbReference type="InterPro" id="IPR011990">
    <property type="entry name" value="TPR-like_helical_dom_sf"/>
</dbReference>
<evidence type="ECO:0000313" key="2">
    <source>
        <dbReference type="EMBL" id="CAI9963526.1"/>
    </source>
</evidence>
<evidence type="ECO:0000313" key="3">
    <source>
        <dbReference type="EMBL" id="CAL6020203.1"/>
    </source>
</evidence>
<dbReference type="InterPro" id="IPR019734">
    <property type="entry name" value="TPR_rpt"/>
</dbReference>
<evidence type="ECO:0000313" key="5">
    <source>
        <dbReference type="Proteomes" id="UP001642409"/>
    </source>
</evidence>
<dbReference type="EMBL" id="CAXDID020000455">
    <property type="protein sequence ID" value="CAL6093223.1"/>
    <property type="molecule type" value="Genomic_DNA"/>
</dbReference>
<dbReference type="GO" id="GO:0006457">
    <property type="term" value="P:protein folding"/>
    <property type="evidence" value="ECO:0007669"/>
    <property type="project" value="TreeGrafter"/>
</dbReference>
<dbReference type="PANTHER" id="PTHR46035:SF1">
    <property type="entry name" value="TETRATRICOPEPTIDE REPEAT PROTEIN 4"/>
    <property type="match status" value="1"/>
</dbReference>
<dbReference type="GO" id="GO:0030544">
    <property type="term" value="F:Hsp70 protein binding"/>
    <property type="evidence" value="ECO:0007669"/>
    <property type="project" value="TreeGrafter"/>
</dbReference>
<protein>
    <submittedName>
        <fullName evidence="2">Uncharacterized protein</fullName>
    </submittedName>
</protein>
<proteinExistence type="predicted"/>
<organism evidence="2">
    <name type="scientific">Hexamita inflata</name>
    <dbReference type="NCBI Taxonomy" id="28002"/>
    <lineage>
        <taxon>Eukaryota</taxon>
        <taxon>Metamonada</taxon>
        <taxon>Diplomonadida</taxon>
        <taxon>Hexamitidae</taxon>
        <taxon>Hexamitinae</taxon>
        <taxon>Hexamita</taxon>
    </lineage>
</organism>
<name>A0AA86QPM2_9EUKA</name>
<dbReference type="Gene3D" id="1.25.40.10">
    <property type="entry name" value="Tetratricopeptide repeat domain"/>
    <property type="match status" value="1"/>
</dbReference>
<sequence length="328" mass="38163">MSNEDSDNDAWMSNPLFLTNAPTQEEINKSVALQGIQALLYGGPKIEEMNTHRTQANTHLEAAMKQKDEERKQSLYKALALYNTALDVKLEPDEDQNVTQQDINQKLAIVYSNRSEAYRLLGDFARASTDAMKSSELDPNYFKSYLRLGRICEDLNDHLRAVHYFNIVFQLSQNKQILKDLEFHTKTLMELEEKYKIIFEKTKPMYSFPLHFGMLFPYVNLQLPQILLSYNKDMVTVFLLENNTKEIITVESFNIYNSFNQLKDLIGMKTAKFWFETKWCDEFDGEHFNRQSSHGRKRIDINGVVTVKSIIQSKDYIVPGVVCFFVDI</sequence>